<dbReference type="SUPFAM" id="SSF51120">
    <property type="entry name" value="beta-Roll"/>
    <property type="match status" value="1"/>
</dbReference>
<evidence type="ECO:0000313" key="2">
    <source>
        <dbReference type="EMBL" id="MCM4081096.1"/>
    </source>
</evidence>
<reference evidence="2 3" key="1">
    <citation type="submission" date="2022-06" db="EMBL/GenBank/DDBJ databases">
        <title>Actinoplanes abujensis sp. nov., isolated from Nigerian arid soil.</title>
        <authorList>
            <person name="Ding P."/>
        </authorList>
    </citation>
    <scope>NUCLEOTIDE SEQUENCE [LARGE SCALE GENOMIC DNA]</scope>
    <source>
        <strain evidence="3">TRM88002</strain>
    </source>
</reference>
<dbReference type="InterPro" id="IPR011049">
    <property type="entry name" value="Serralysin-like_metalloprot_C"/>
</dbReference>
<feature type="region of interest" description="Disordered" evidence="1">
    <location>
        <begin position="952"/>
        <end position="974"/>
    </location>
</feature>
<comment type="caution">
    <text evidence="2">The sequence shown here is derived from an EMBL/GenBank/DDBJ whole genome shotgun (WGS) entry which is preliminary data.</text>
</comment>
<protein>
    <submittedName>
        <fullName evidence="2">Uncharacterized protein</fullName>
    </submittedName>
</protein>
<proteinExistence type="predicted"/>
<evidence type="ECO:0000313" key="3">
    <source>
        <dbReference type="Proteomes" id="UP001523216"/>
    </source>
</evidence>
<gene>
    <name evidence="2" type="ORF">LXN57_26330</name>
</gene>
<name>A0ABT0Y4Y9_9ACTN</name>
<dbReference type="Proteomes" id="UP001523216">
    <property type="component" value="Unassembled WGS sequence"/>
</dbReference>
<feature type="compositionally biased region" description="Gly residues" evidence="1">
    <location>
        <begin position="952"/>
        <end position="963"/>
    </location>
</feature>
<organism evidence="2 3">
    <name type="scientific">Paractinoplanes hotanensis</name>
    <dbReference type="NCBI Taxonomy" id="2906497"/>
    <lineage>
        <taxon>Bacteria</taxon>
        <taxon>Bacillati</taxon>
        <taxon>Actinomycetota</taxon>
        <taxon>Actinomycetes</taxon>
        <taxon>Micromonosporales</taxon>
        <taxon>Micromonosporaceae</taxon>
        <taxon>Paractinoplanes</taxon>
    </lineage>
</organism>
<dbReference type="PROSITE" id="PS00330">
    <property type="entry name" value="HEMOLYSIN_CALCIUM"/>
    <property type="match status" value="1"/>
</dbReference>
<dbReference type="RefSeq" id="WP_251800899.1">
    <property type="nucleotide sequence ID" value="NZ_JAMQOL010000038.1"/>
</dbReference>
<accession>A0ABT0Y4Y9</accession>
<dbReference type="EMBL" id="JAMQOL010000038">
    <property type="protein sequence ID" value="MCM4081096.1"/>
    <property type="molecule type" value="Genomic_DNA"/>
</dbReference>
<keyword evidence="3" id="KW-1185">Reference proteome</keyword>
<evidence type="ECO:0000256" key="1">
    <source>
        <dbReference type="SAM" id="MobiDB-lite"/>
    </source>
</evidence>
<sequence length="1345" mass="137719">MSYVGIDTQGARILGQALRDVAARTEDTRKQTVTALGLAELTGRSPANLALLQESLHRLGTGVTEKADLADRFTVAPQQTAATMGATAGDLGPAIAGLIGLSGPRSLRDVLVGLPPPGANAALDGALARLSPLLLQPRPVGEQPKLPEPPPAELMADLRLLALQLGIEHVGPPAPEKAERAKGLFAKLVSKAVVGGDSEVFYDDFWADGRTIADVLADPAKLLAWVSGTVELDRRLALAAGRPTLGDALDSYDFARGSENAADETAFAAISDYLPQLLAGRTDAAPDPIQLAQTLAFAARVGWTDPGGADAERFTAAVAYLRANRILQSALLPVGFAGDTEPLAFFNAPGIAATLELGRSSGVVDSQYLSGLAALLDQVAPAIGLNLTGGPVELTESIQQQLFALVASQIPRAMAGSPAIQAQFIASLGHLRQAATGAELRQRILDVVAAFRTIAVVGAPALTERRLTTIVGDQVLGVLGRSRLRLRSESAVRKNPEFLLVARQFGIPGSRKEEIGKYKFSFGFDELGVLTGIRRKKKSWLSRAWDSIKAVGKAILESWKDNPFKAIFQVGKIALGVLSFAVPGLQGLGAAALALSIGETAYHAIEGDWLAAIGSGLSALTAGADIFGTVGKTALDAMQGDVLSSLFDNSTLEMLRNAKRAFDIGTSVLRFTEADGLLARLTAGLGAGAIALGSGGQLLGSIGAIEGQLAQDLIRLGTSVGDLSRVAAPALGLVEAIRKGDLLAAFSTGLSALSAGAVAVVNPKGIVNGPPGTALFSFDAQSRDALIALAKGSGIAAALAKAINAADTGNAFAAGAALAEALKLTGVTRPQPPVDPQEPAPGDPAEIAKRIAEVGVVLEAVFKGANPALAAPVVLRQLGLVVDALNPAPPPKAEPVAGGGPVSAPAPVPGGSPVLTPVPGGSPVLTPVPGIVIGGAEPISVLVAAESATLPGGSGGDEIAGGSGDDEIAGGAGEDTLTVFGGETTSGSGLLNDVEVRTTPFLGLWLPEPDMQLDKYFPQASELPQAFTPNAILDGGSATSEKFLGLIGWGTSVTGPHEASHSFYIGELGFGTADNDGGAVDGLTLNAQYGLGAQIGSYGAAYQYNRDVNLAPLLDLEMPTVIDDTMLGVNLPHIGAVGFRQTNDEIRPLEPQDFQDTLGAGTSFGVGFKWPLWGDYEVNQIAAMAGVQPGDVLLARETPAGTQLAFDVADDFSKPFVPPFGTTLDLGDPGSLPEPALGGGFGGSVLADPVIPAENSDFHGGGGDFGGGGASGEIPLVPDGIVLDYDSGFEFGYDTFDSSNLTDYGFADDDFGDYSFDDVTIVDSYDFGGAVGSDLGFTDLGFSVF</sequence>
<dbReference type="InterPro" id="IPR018511">
    <property type="entry name" value="Hemolysin-typ_Ca-bd_CS"/>
</dbReference>